<dbReference type="OrthoDB" id="6369263at2"/>
<gene>
    <name evidence="1" type="ORF">J057_16485</name>
</gene>
<evidence type="ECO:0000313" key="1">
    <source>
        <dbReference type="EMBL" id="ENO13013.1"/>
    </source>
</evidence>
<evidence type="ECO:0000313" key="2">
    <source>
        <dbReference type="Proteomes" id="UP000013165"/>
    </source>
</evidence>
<protein>
    <submittedName>
        <fullName evidence="1">Uncharacterized protein</fullName>
    </submittedName>
</protein>
<dbReference type="HOGENOM" id="CLU_2273978_0_0_6"/>
<dbReference type="AlphaFoldDB" id="N6WVY9"/>
<dbReference type="PATRIC" id="fig|626887.3.peg.3294"/>
<dbReference type="EMBL" id="APLQ01000014">
    <property type="protein sequence ID" value="ENO13013.1"/>
    <property type="molecule type" value="Genomic_DNA"/>
</dbReference>
<name>N6WVY9_9GAMM</name>
<keyword evidence="2" id="KW-1185">Reference proteome</keyword>
<comment type="caution">
    <text evidence="1">The sequence shown here is derived from an EMBL/GenBank/DDBJ whole genome shotgun (WGS) entry which is preliminary data.</text>
</comment>
<sequence length="102" mass="10636">MLYSHFGRMLVALAITLFFVGSTLSQSTDLASGYSAGVPSADTVTSLADETFSSAELAPPPQTAGLIALSALIVLVGFRPRPAARSYDVSYPVLPQGPPARH</sequence>
<reference evidence="1 2" key="1">
    <citation type="journal article" date="2013" name="Genome Announc.">
        <title>Genome Sequence of the Polycyclic Aromatic Hydrocarbon-Degrading Bacterium Strain Marinobacter nanhaiticus D15-8WT.</title>
        <authorList>
            <person name="Cui Z."/>
            <person name="Gao W."/>
            <person name="Li Q."/>
            <person name="Xu G."/>
            <person name="Zheng L."/>
        </authorList>
    </citation>
    <scope>NUCLEOTIDE SEQUENCE [LARGE SCALE GENOMIC DNA]</scope>
    <source>
        <strain evidence="1 2">D15-8W</strain>
    </source>
</reference>
<accession>N6WVY9</accession>
<dbReference type="Proteomes" id="UP000013165">
    <property type="component" value="Unassembled WGS sequence"/>
</dbReference>
<organism evidence="1 2">
    <name type="scientific">Marinobacter nanhaiticus D15-8W</name>
    <dbReference type="NCBI Taxonomy" id="626887"/>
    <lineage>
        <taxon>Bacteria</taxon>
        <taxon>Pseudomonadati</taxon>
        <taxon>Pseudomonadota</taxon>
        <taxon>Gammaproteobacteria</taxon>
        <taxon>Pseudomonadales</taxon>
        <taxon>Marinobacteraceae</taxon>
        <taxon>Marinobacter</taxon>
    </lineage>
</organism>
<dbReference type="RefSeq" id="WP_004581238.1">
    <property type="nucleotide sequence ID" value="NZ_AP028878.1"/>
</dbReference>
<proteinExistence type="predicted"/>